<gene>
    <name evidence="2" type="ORF">ASPWEDRAFT_50059</name>
</gene>
<dbReference type="RefSeq" id="XP_040690282.1">
    <property type="nucleotide sequence ID" value="XM_040837375.1"/>
</dbReference>
<organism evidence="2 3">
    <name type="scientific">Aspergillus wentii DTO 134E9</name>
    <dbReference type="NCBI Taxonomy" id="1073089"/>
    <lineage>
        <taxon>Eukaryota</taxon>
        <taxon>Fungi</taxon>
        <taxon>Dikarya</taxon>
        <taxon>Ascomycota</taxon>
        <taxon>Pezizomycotina</taxon>
        <taxon>Eurotiomycetes</taxon>
        <taxon>Eurotiomycetidae</taxon>
        <taxon>Eurotiales</taxon>
        <taxon>Aspergillaceae</taxon>
        <taxon>Aspergillus</taxon>
        <taxon>Aspergillus subgen. Cremei</taxon>
    </lineage>
</organism>
<dbReference type="EMBL" id="KV878211">
    <property type="protein sequence ID" value="OJJ36606.1"/>
    <property type="molecule type" value="Genomic_DNA"/>
</dbReference>
<evidence type="ECO:0000313" key="3">
    <source>
        <dbReference type="Proteomes" id="UP000184383"/>
    </source>
</evidence>
<dbReference type="AlphaFoldDB" id="A0A1L9RNU6"/>
<dbReference type="InterPro" id="IPR051693">
    <property type="entry name" value="UPF0046_metallophosphoest"/>
</dbReference>
<dbReference type="GeneID" id="63753223"/>
<dbReference type="GO" id="GO:0016787">
    <property type="term" value="F:hydrolase activity"/>
    <property type="evidence" value="ECO:0007669"/>
    <property type="project" value="InterPro"/>
</dbReference>
<dbReference type="InterPro" id="IPR029052">
    <property type="entry name" value="Metallo-depent_PP-like"/>
</dbReference>
<accession>A0A1L9RNU6</accession>
<dbReference type="Pfam" id="PF00149">
    <property type="entry name" value="Metallophos"/>
    <property type="match status" value="1"/>
</dbReference>
<protein>
    <recommendedName>
        <fullName evidence="1">Calcineurin-like phosphoesterase domain-containing protein</fullName>
    </recommendedName>
</protein>
<dbReference type="PANTHER" id="PTHR12905">
    <property type="entry name" value="METALLOPHOSPHOESTERASE"/>
    <property type="match status" value="1"/>
</dbReference>
<evidence type="ECO:0000259" key="1">
    <source>
        <dbReference type="Pfam" id="PF00149"/>
    </source>
</evidence>
<dbReference type="CDD" id="cd07379">
    <property type="entry name" value="MPP_239FB"/>
    <property type="match status" value="1"/>
</dbReference>
<name>A0A1L9RNU6_ASPWE</name>
<dbReference type="VEuPathDB" id="FungiDB:ASPWEDRAFT_50059"/>
<keyword evidence="3" id="KW-1185">Reference proteome</keyword>
<dbReference type="Gene3D" id="3.60.21.10">
    <property type="match status" value="1"/>
</dbReference>
<feature type="domain" description="Calcineurin-like phosphoesterase" evidence="1">
    <location>
        <begin position="6"/>
        <end position="208"/>
    </location>
</feature>
<dbReference type="PANTHER" id="PTHR12905:SF16">
    <property type="entry name" value="SER_THR PROTEIN PHOSPHATASE FAMILY PROTEIN (AFU_ORTHOLOGUE AFUA_1G06000)"/>
    <property type="match status" value="1"/>
</dbReference>
<dbReference type="OrthoDB" id="630188at2759"/>
<dbReference type="SUPFAM" id="SSF56300">
    <property type="entry name" value="Metallo-dependent phosphatases"/>
    <property type="match status" value="1"/>
</dbReference>
<evidence type="ECO:0000313" key="2">
    <source>
        <dbReference type="EMBL" id="OJJ36606.1"/>
    </source>
</evidence>
<proteinExistence type="predicted"/>
<reference evidence="3" key="1">
    <citation type="journal article" date="2017" name="Genome Biol.">
        <title>Comparative genomics reveals high biological diversity and specific adaptations in the industrially and medically important fungal genus Aspergillus.</title>
        <authorList>
            <person name="de Vries R.P."/>
            <person name="Riley R."/>
            <person name="Wiebenga A."/>
            <person name="Aguilar-Osorio G."/>
            <person name="Amillis S."/>
            <person name="Uchima C.A."/>
            <person name="Anderluh G."/>
            <person name="Asadollahi M."/>
            <person name="Askin M."/>
            <person name="Barry K."/>
            <person name="Battaglia E."/>
            <person name="Bayram O."/>
            <person name="Benocci T."/>
            <person name="Braus-Stromeyer S.A."/>
            <person name="Caldana C."/>
            <person name="Canovas D."/>
            <person name="Cerqueira G.C."/>
            <person name="Chen F."/>
            <person name="Chen W."/>
            <person name="Choi C."/>
            <person name="Clum A."/>
            <person name="Dos Santos R.A."/>
            <person name="Damasio A.R."/>
            <person name="Diallinas G."/>
            <person name="Emri T."/>
            <person name="Fekete E."/>
            <person name="Flipphi M."/>
            <person name="Freyberg S."/>
            <person name="Gallo A."/>
            <person name="Gournas C."/>
            <person name="Habgood R."/>
            <person name="Hainaut M."/>
            <person name="Harispe M.L."/>
            <person name="Henrissat B."/>
            <person name="Hilden K.S."/>
            <person name="Hope R."/>
            <person name="Hossain A."/>
            <person name="Karabika E."/>
            <person name="Karaffa L."/>
            <person name="Karanyi Z."/>
            <person name="Krasevec N."/>
            <person name="Kuo A."/>
            <person name="Kusch H."/>
            <person name="LaButti K."/>
            <person name="Lagendijk E.L."/>
            <person name="Lapidus A."/>
            <person name="Levasseur A."/>
            <person name="Lindquist E."/>
            <person name="Lipzen A."/>
            <person name="Logrieco A.F."/>
            <person name="MacCabe A."/>
            <person name="Maekelae M.R."/>
            <person name="Malavazi I."/>
            <person name="Melin P."/>
            <person name="Meyer V."/>
            <person name="Mielnichuk N."/>
            <person name="Miskei M."/>
            <person name="Molnar A.P."/>
            <person name="Mule G."/>
            <person name="Ngan C.Y."/>
            <person name="Orejas M."/>
            <person name="Orosz E."/>
            <person name="Ouedraogo J.P."/>
            <person name="Overkamp K.M."/>
            <person name="Park H.-S."/>
            <person name="Perrone G."/>
            <person name="Piumi F."/>
            <person name="Punt P.J."/>
            <person name="Ram A.F."/>
            <person name="Ramon A."/>
            <person name="Rauscher S."/>
            <person name="Record E."/>
            <person name="Riano-Pachon D.M."/>
            <person name="Robert V."/>
            <person name="Roehrig J."/>
            <person name="Ruller R."/>
            <person name="Salamov A."/>
            <person name="Salih N.S."/>
            <person name="Samson R.A."/>
            <person name="Sandor E."/>
            <person name="Sanguinetti M."/>
            <person name="Schuetze T."/>
            <person name="Sepcic K."/>
            <person name="Shelest E."/>
            <person name="Sherlock G."/>
            <person name="Sophianopoulou V."/>
            <person name="Squina F.M."/>
            <person name="Sun H."/>
            <person name="Susca A."/>
            <person name="Todd R.B."/>
            <person name="Tsang A."/>
            <person name="Unkles S.E."/>
            <person name="van de Wiele N."/>
            <person name="van Rossen-Uffink D."/>
            <person name="Oliveira J.V."/>
            <person name="Vesth T.C."/>
            <person name="Visser J."/>
            <person name="Yu J.-H."/>
            <person name="Zhou M."/>
            <person name="Andersen M.R."/>
            <person name="Archer D.B."/>
            <person name="Baker S.E."/>
            <person name="Benoit I."/>
            <person name="Brakhage A.A."/>
            <person name="Braus G.H."/>
            <person name="Fischer R."/>
            <person name="Frisvad J.C."/>
            <person name="Goldman G.H."/>
            <person name="Houbraken J."/>
            <person name="Oakley B."/>
            <person name="Pocsi I."/>
            <person name="Scazzocchio C."/>
            <person name="Seiboth B."/>
            <person name="vanKuyk P.A."/>
            <person name="Wortman J."/>
            <person name="Dyer P.S."/>
            <person name="Grigoriev I.V."/>
        </authorList>
    </citation>
    <scope>NUCLEOTIDE SEQUENCE [LARGE SCALE GENOMIC DNA]</scope>
    <source>
        <strain evidence="3">DTO 134E9</strain>
    </source>
</reference>
<sequence length="363" mass="40617">MYRKTRFVCVSDTHAYTPSEAGYKLSPGDVLIHAGDLTNQGSMSELRRTMDWISKADFEVKIIVGGNHDITLDPSFYAEYGSSFHHQNLEDPQKCIQVVMESSPSIVFLRHQSALIRLTRPDGPNTLFKVFGSPHSQFKGNWAFGYEDADGPVLWDQIPLDADVVVTHTPPHSHCDRKLTGESKGCKALRQALSDVRPMLSICGHVHESRGYERVRWPLTSPSSCAGVEQYSVIRGVLPPLGSKKQSLVDLTGKKAQRLDNDGFSNYGLLATSLPPSQDTVILPSSRDGFPDTNQEVRRQAQQMNNQNDFDDRKLEIRSRRKETCIVNAAIMANSWPHRGGKKFNTPIVVDLELPVWKEGTEQ</sequence>
<dbReference type="InterPro" id="IPR004843">
    <property type="entry name" value="Calcineurin-like_PHP"/>
</dbReference>
<dbReference type="Proteomes" id="UP000184383">
    <property type="component" value="Unassembled WGS sequence"/>
</dbReference>